<feature type="chain" id="PRO_5046699534" evidence="1">
    <location>
        <begin position="25"/>
        <end position="397"/>
    </location>
</feature>
<gene>
    <name evidence="2" type="ORF">J4P68_09240</name>
</gene>
<evidence type="ECO:0000313" key="3">
    <source>
        <dbReference type="Proteomes" id="UP000692816"/>
    </source>
</evidence>
<name>A0ABS3MDT4_9BRAD</name>
<dbReference type="Pfam" id="PF07394">
    <property type="entry name" value="DUF1501"/>
    <property type="match status" value="1"/>
</dbReference>
<dbReference type="Proteomes" id="UP000692816">
    <property type="component" value="Unassembled WGS sequence"/>
</dbReference>
<dbReference type="PANTHER" id="PTHR43737:SF1">
    <property type="entry name" value="DUF1501 DOMAIN-CONTAINING PROTEIN"/>
    <property type="match status" value="1"/>
</dbReference>
<reference evidence="2" key="1">
    <citation type="journal article" date="2021" name="Int. J. Syst. Evol. Microbiol.">
        <title>Bradyrhizobium septentrionale sp. nov. (sv. septentrionale) and Bradyrhizobium quebecense sp. nov. (sv. septentrionale) associated with legumes native to Canada possess rearranged symbiosis genes and numerous insertion sequences.</title>
        <authorList>
            <person name="Bromfield E.S.P."/>
            <person name="Cloutier S."/>
        </authorList>
    </citation>
    <scope>NUCLEOTIDE SEQUENCE</scope>
    <source>
        <strain evidence="2">12S5</strain>
    </source>
</reference>
<dbReference type="EMBL" id="JAGEPA010000001">
    <property type="protein sequence ID" value="MBO1429615.1"/>
    <property type="molecule type" value="Genomic_DNA"/>
</dbReference>
<keyword evidence="1" id="KW-0732">Signal</keyword>
<feature type="signal peptide" evidence="1">
    <location>
        <begin position="1"/>
        <end position="24"/>
    </location>
</feature>
<comment type="caution">
    <text evidence="2">The sequence shown here is derived from an EMBL/GenBank/DDBJ whole genome shotgun (WGS) entry which is preliminary data.</text>
</comment>
<organism evidence="2 3">
    <name type="scientific">Bradyrhizobium quebecense</name>
    <dbReference type="NCBI Taxonomy" id="2748629"/>
    <lineage>
        <taxon>Bacteria</taxon>
        <taxon>Pseudomonadati</taxon>
        <taxon>Pseudomonadota</taxon>
        <taxon>Alphaproteobacteria</taxon>
        <taxon>Hyphomicrobiales</taxon>
        <taxon>Nitrobacteraceae</taxon>
        <taxon>Bradyrhizobium</taxon>
    </lineage>
</organism>
<keyword evidence="3" id="KW-1185">Reference proteome</keyword>
<evidence type="ECO:0000313" key="2">
    <source>
        <dbReference type="EMBL" id="MBO1429615.1"/>
    </source>
</evidence>
<evidence type="ECO:0000256" key="1">
    <source>
        <dbReference type="SAM" id="SignalP"/>
    </source>
</evidence>
<proteinExistence type="predicted"/>
<dbReference type="PANTHER" id="PTHR43737">
    <property type="entry name" value="BLL7424 PROTEIN"/>
    <property type="match status" value="1"/>
</dbReference>
<dbReference type="InterPro" id="IPR010869">
    <property type="entry name" value="DUF1501"/>
</dbReference>
<protein>
    <submittedName>
        <fullName evidence="2">DUF1501 domain-containing protein</fullName>
    </submittedName>
</protein>
<sequence length="397" mass="43369">MNRRELIKAFAASASLTLAGRVWAAPATDARLLVVFLRGAYDAANVVVPVGSEFYYASRPTLAVARPDAGNPNAALALDAGWGLHPSLRDSIYPLWAKREIAFVPFAGTSDDLSRSHFETQDTIELGQAVGGSRDYRSGFMSRLATELTRVKPISFTDQLPLIFRGQNQIPNIGIASVSKPGVDDRQARLIREMYAKGDLANSVSEGFRVRDDVYKSVSEEMMAANRGAVSPRGFELSARRIGRLMREQFNLGFVDVGGWDTHVNQGAATGYLADRLGELGRGLAGFSEEIGPAMWRDTVVVVISEFGRTFRENGDRGTDHGHGSVYWVMGGGINGGRMAGEQVQVAQATLFQNRDYPVLTDYKAFFAGLIQHVYGLQQASLERIFTGIKPKDLNLV</sequence>
<accession>A0ABS3MDT4</accession>
<dbReference type="RefSeq" id="WP_173638125.1">
    <property type="nucleotide sequence ID" value="NZ_CP088282.1"/>
</dbReference>